<keyword evidence="3" id="KW-1185">Reference proteome</keyword>
<reference evidence="2 3" key="1">
    <citation type="submission" date="2021-03" db="EMBL/GenBank/DDBJ databases">
        <authorList>
            <person name="King G.J."/>
            <person name="Bancroft I."/>
            <person name="Baten A."/>
            <person name="Bloomfield J."/>
            <person name="Borpatragohain P."/>
            <person name="He Z."/>
            <person name="Irish N."/>
            <person name="Irwin J."/>
            <person name="Liu K."/>
            <person name="Mauleon R.P."/>
            <person name="Moore J."/>
            <person name="Morris R."/>
            <person name="Ostergaard L."/>
            <person name="Wang B."/>
            <person name="Wells R."/>
        </authorList>
    </citation>
    <scope>NUCLEOTIDE SEQUENCE [LARGE SCALE GENOMIC DNA]</scope>
    <source>
        <strain evidence="2">R-o-18</strain>
        <tissue evidence="2">Leaf</tissue>
    </source>
</reference>
<comment type="caution">
    <text evidence="2">The sequence shown here is derived from an EMBL/GenBank/DDBJ whole genome shotgun (WGS) entry which is preliminary data.</text>
</comment>
<evidence type="ECO:0000256" key="1">
    <source>
        <dbReference type="SAM" id="MobiDB-lite"/>
    </source>
</evidence>
<organism evidence="2 3">
    <name type="scientific">Brassica rapa subsp. trilocularis</name>
    <dbReference type="NCBI Taxonomy" id="1813537"/>
    <lineage>
        <taxon>Eukaryota</taxon>
        <taxon>Viridiplantae</taxon>
        <taxon>Streptophyta</taxon>
        <taxon>Embryophyta</taxon>
        <taxon>Tracheophyta</taxon>
        <taxon>Spermatophyta</taxon>
        <taxon>Magnoliopsida</taxon>
        <taxon>eudicotyledons</taxon>
        <taxon>Gunneridae</taxon>
        <taxon>Pentapetalae</taxon>
        <taxon>rosids</taxon>
        <taxon>malvids</taxon>
        <taxon>Brassicales</taxon>
        <taxon>Brassicaceae</taxon>
        <taxon>Brassiceae</taxon>
        <taxon>Brassica</taxon>
    </lineage>
</organism>
<sequence length="112" mass="12886">MTSRDSVQTSGKSERYTNLMTQLSSEDPGQTRSYYCTVRDVRVGKQHALAFKAQKDVNVISWNRFFCQEWDALVSHFEKHKHPTTSIDVKDLKGLHWHNQIPGMIISAASEF</sequence>
<evidence type="ECO:0000313" key="2">
    <source>
        <dbReference type="EMBL" id="KAG5409996.1"/>
    </source>
</evidence>
<gene>
    <name evidence="2" type="primary">A02p027360.1_BraROA</name>
    <name evidence="2" type="ORF">IGI04_006315</name>
</gene>
<protein>
    <submittedName>
        <fullName evidence="2">Uncharacterized protein</fullName>
    </submittedName>
</protein>
<proteinExistence type="predicted"/>
<name>A0ABQ7NGH5_BRACM</name>
<dbReference type="Proteomes" id="UP000823674">
    <property type="component" value="Chromosome A02"/>
</dbReference>
<dbReference type="EMBL" id="JADBGQ010000002">
    <property type="protein sequence ID" value="KAG5409996.1"/>
    <property type="molecule type" value="Genomic_DNA"/>
</dbReference>
<accession>A0ABQ7NGH5</accession>
<evidence type="ECO:0000313" key="3">
    <source>
        <dbReference type="Proteomes" id="UP000823674"/>
    </source>
</evidence>
<feature type="region of interest" description="Disordered" evidence="1">
    <location>
        <begin position="1"/>
        <end position="29"/>
    </location>
</feature>